<gene>
    <name evidence="2" type="ORF">HanXRQr2_Chr12g0562181</name>
</gene>
<evidence type="ECO:0000313" key="2">
    <source>
        <dbReference type="EMBL" id="KAF5779661.1"/>
    </source>
</evidence>
<name>A0A9K3MXT7_HELAN</name>
<dbReference type="InterPro" id="IPR017451">
    <property type="entry name" value="F-box-assoc_interact_dom"/>
</dbReference>
<dbReference type="Gramene" id="mRNA:HanXRQr2_Chr12g0562181">
    <property type="protein sequence ID" value="CDS:HanXRQr2_Chr12g0562181.1"/>
    <property type="gene ID" value="HanXRQr2_Chr12g0562181"/>
</dbReference>
<comment type="caution">
    <text evidence="2">The sequence shown here is derived from an EMBL/GenBank/DDBJ whole genome shotgun (WGS) entry which is preliminary data.</text>
</comment>
<dbReference type="NCBIfam" id="TIGR01640">
    <property type="entry name" value="F_box_assoc_1"/>
    <property type="match status" value="1"/>
</dbReference>
<dbReference type="InterPro" id="IPR050796">
    <property type="entry name" value="SCF_F-box_component"/>
</dbReference>
<organism evidence="2 3">
    <name type="scientific">Helianthus annuus</name>
    <name type="common">Common sunflower</name>
    <dbReference type="NCBI Taxonomy" id="4232"/>
    <lineage>
        <taxon>Eukaryota</taxon>
        <taxon>Viridiplantae</taxon>
        <taxon>Streptophyta</taxon>
        <taxon>Embryophyta</taxon>
        <taxon>Tracheophyta</taxon>
        <taxon>Spermatophyta</taxon>
        <taxon>Magnoliopsida</taxon>
        <taxon>eudicotyledons</taxon>
        <taxon>Gunneridae</taxon>
        <taxon>Pentapetalae</taxon>
        <taxon>asterids</taxon>
        <taxon>campanulids</taxon>
        <taxon>Asterales</taxon>
        <taxon>Asteraceae</taxon>
        <taxon>Asteroideae</taxon>
        <taxon>Heliantheae alliance</taxon>
        <taxon>Heliantheae</taxon>
        <taxon>Helianthus</taxon>
    </lineage>
</organism>
<evidence type="ECO:0000313" key="3">
    <source>
        <dbReference type="Proteomes" id="UP000215914"/>
    </source>
</evidence>
<evidence type="ECO:0000259" key="1">
    <source>
        <dbReference type="Pfam" id="PF07734"/>
    </source>
</evidence>
<dbReference type="Pfam" id="PF07734">
    <property type="entry name" value="FBA_1"/>
    <property type="match status" value="1"/>
</dbReference>
<accession>A0A9K3MXT7</accession>
<reference evidence="2" key="1">
    <citation type="journal article" date="2017" name="Nature">
        <title>The sunflower genome provides insights into oil metabolism, flowering and Asterid evolution.</title>
        <authorList>
            <person name="Badouin H."/>
            <person name="Gouzy J."/>
            <person name="Grassa C.J."/>
            <person name="Murat F."/>
            <person name="Staton S.E."/>
            <person name="Cottret L."/>
            <person name="Lelandais-Briere C."/>
            <person name="Owens G.L."/>
            <person name="Carrere S."/>
            <person name="Mayjonade B."/>
            <person name="Legrand L."/>
            <person name="Gill N."/>
            <person name="Kane N.C."/>
            <person name="Bowers J.E."/>
            <person name="Hubner S."/>
            <person name="Bellec A."/>
            <person name="Berard A."/>
            <person name="Berges H."/>
            <person name="Blanchet N."/>
            <person name="Boniface M.C."/>
            <person name="Brunel D."/>
            <person name="Catrice O."/>
            <person name="Chaidir N."/>
            <person name="Claudel C."/>
            <person name="Donnadieu C."/>
            <person name="Faraut T."/>
            <person name="Fievet G."/>
            <person name="Helmstetter N."/>
            <person name="King M."/>
            <person name="Knapp S.J."/>
            <person name="Lai Z."/>
            <person name="Le Paslier M.C."/>
            <person name="Lippi Y."/>
            <person name="Lorenzon L."/>
            <person name="Mandel J.R."/>
            <person name="Marage G."/>
            <person name="Marchand G."/>
            <person name="Marquand E."/>
            <person name="Bret-Mestries E."/>
            <person name="Morien E."/>
            <person name="Nambeesan S."/>
            <person name="Nguyen T."/>
            <person name="Pegot-Espagnet P."/>
            <person name="Pouilly N."/>
            <person name="Raftis F."/>
            <person name="Sallet E."/>
            <person name="Schiex T."/>
            <person name="Thomas J."/>
            <person name="Vandecasteele C."/>
            <person name="Vares D."/>
            <person name="Vear F."/>
            <person name="Vautrin S."/>
            <person name="Crespi M."/>
            <person name="Mangin B."/>
            <person name="Burke J.M."/>
            <person name="Salse J."/>
            <person name="Munos S."/>
            <person name="Vincourt P."/>
            <person name="Rieseberg L.H."/>
            <person name="Langlade N.B."/>
        </authorList>
    </citation>
    <scope>NUCLEOTIDE SEQUENCE</scope>
    <source>
        <tissue evidence="2">Leaves</tissue>
    </source>
</reference>
<dbReference type="Proteomes" id="UP000215914">
    <property type="component" value="Unassembled WGS sequence"/>
</dbReference>
<dbReference type="PANTHER" id="PTHR31672:SF13">
    <property type="entry name" value="F-BOX PROTEIN CPR30-LIKE"/>
    <property type="match status" value="1"/>
</dbReference>
<dbReference type="EMBL" id="MNCJ02000327">
    <property type="protein sequence ID" value="KAF5779661.1"/>
    <property type="molecule type" value="Genomic_DNA"/>
</dbReference>
<sequence length="197" mass="22961">MLCVCLKNTCELLLWNPLTRACKKLSNSIKQGFYKVQHDAIGFYVDSSFDYNIVHIKRRRCTIAVYIYSLRLVSWKSVRFLKKRPYHGQTYNWSSATFSGDGLYFWVSQNWLPGHKMIIRFDVNTKQFSKLPFPIASDEGPNGALVSIRSELHMFVASGYYERPVDGKLHNGSWMLLCFFPFRCLPFPEITSITYLN</sequence>
<dbReference type="PANTHER" id="PTHR31672">
    <property type="entry name" value="BNACNNG10540D PROTEIN"/>
    <property type="match status" value="1"/>
</dbReference>
<reference evidence="2" key="2">
    <citation type="submission" date="2020-06" db="EMBL/GenBank/DDBJ databases">
        <title>Helianthus annuus Genome sequencing and assembly Release 2.</title>
        <authorList>
            <person name="Gouzy J."/>
            <person name="Langlade N."/>
            <person name="Munos S."/>
        </authorList>
    </citation>
    <scope>NUCLEOTIDE SEQUENCE</scope>
    <source>
        <tissue evidence="2">Leaves</tissue>
    </source>
</reference>
<keyword evidence="3" id="KW-1185">Reference proteome</keyword>
<protein>
    <submittedName>
        <fullName evidence="2">F-box associated interaction domain-containing protein</fullName>
    </submittedName>
</protein>
<feature type="domain" description="F-box associated beta-propeller type 1" evidence="1">
    <location>
        <begin position="1"/>
        <end position="150"/>
    </location>
</feature>
<proteinExistence type="predicted"/>
<dbReference type="InterPro" id="IPR006527">
    <property type="entry name" value="F-box-assoc_dom_typ1"/>
</dbReference>
<dbReference type="AlphaFoldDB" id="A0A9K3MXT7"/>